<dbReference type="SUPFAM" id="SSF53474">
    <property type="entry name" value="alpha/beta-Hydrolases"/>
    <property type="match status" value="1"/>
</dbReference>
<dbReference type="GO" id="GO:0016787">
    <property type="term" value="F:hydrolase activity"/>
    <property type="evidence" value="ECO:0007669"/>
    <property type="project" value="UniProtKB-KW"/>
</dbReference>
<evidence type="ECO:0000313" key="4">
    <source>
        <dbReference type="Proteomes" id="UP001501697"/>
    </source>
</evidence>
<protein>
    <submittedName>
        <fullName evidence="3">Alpha/beta hydrolase</fullName>
    </submittedName>
</protein>
<dbReference type="InterPro" id="IPR000073">
    <property type="entry name" value="AB_hydrolase_1"/>
</dbReference>
<feature type="domain" description="AB hydrolase-1" evidence="2">
    <location>
        <begin position="37"/>
        <end position="341"/>
    </location>
</feature>
<dbReference type="PANTHER" id="PTHR43798:SF33">
    <property type="entry name" value="HYDROLASE, PUTATIVE (AFU_ORTHOLOGUE AFUA_2G14860)-RELATED"/>
    <property type="match status" value="1"/>
</dbReference>
<comment type="caution">
    <text evidence="3">The sequence shown here is derived from an EMBL/GenBank/DDBJ whole genome shotgun (WGS) entry which is preliminary data.</text>
</comment>
<reference evidence="4" key="1">
    <citation type="journal article" date="2019" name="Int. J. Syst. Evol. Microbiol.">
        <title>The Global Catalogue of Microorganisms (GCM) 10K type strain sequencing project: providing services to taxonomists for standard genome sequencing and annotation.</title>
        <authorList>
            <consortium name="The Broad Institute Genomics Platform"/>
            <consortium name="The Broad Institute Genome Sequencing Center for Infectious Disease"/>
            <person name="Wu L."/>
            <person name="Ma J."/>
        </authorList>
    </citation>
    <scope>NUCLEOTIDE SEQUENCE [LARGE SCALE GENOMIC DNA]</scope>
    <source>
        <strain evidence="4">JCM 16544</strain>
    </source>
</reference>
<dbReference type="Pfam" id="PF12697">
    <property type="entry name" value="Abhydrolase_6"/>
    <property type="match status" value="1"/>
</dbReference>
<evidence type="ECO:0000256" key="1">
    <source>
        <dbReference type="SAM" id="MobiDB-lite"/>
    </source>
</evidence>
<accession>A0ABP7AXM9</accession>
<sequence length="370" mass="39396">MTLFDGITSRVIETPRLNVNILEREGDSPATPPERTVVLVHGNVSSSLFWQEIMQDLPGDLRVIAIDLRGFGGTENVPVDATRGVRDFSDDVFATLETLEIPTAHFVGWSMGGGVVMQYALDHPALSLTLQSPVSPYGFGGTRRDGSRLTDDDAGTGGGGANPDFVQRLTDRDTTDEAQTSPRSVFRSGYVAADHAAEHEDVWVESMLSTSTASGNYPGDATASEHWPGFAPGTSGVLNTMVPKYFNVSGIVDLEPKPPILWVHGTADAIVSDASFFDLNNLGALGVIPGWPGADVAPPQEMVSQTRDVLGAYAARGGEVTELAMEGVGHSPHLERPAEFRHALLELIGYIGHAQNPAPPTEAIILKASD</sequence>
<dbReference type="PRINTS" id="PR00111">
    <property type="entry name" value="ABHYDROLASE"/>
</dbReference>
<dbReference type="Gene3D" id="3.40.50.1820">
    <property type="entry name" value="alpha/beta hydrolase"/>
    <property type="match status" value="1"/>
</dbReference>
<name>A0ABP7AXM9_9MICO</name>
<dbReference type="EMBL" id="BAAAYU010000005">
    <property type="protein sequence ID" value="GAA3642498.1"/>
    <property type="molecule type" value="Genomic_DNA"/>
</dbReference>
<organism evidence="3 4">
    <name type="scientific">Microbacterium awajiense</name>
    <dbReference type="NCBI Taxonomy" id="415214"/>
    <lineage>
        <taxon>Bacteria</taxon>
        <taxon>Bacillati</taxon>
        <taxon>Actinomycetota</taxon>
        <taxon>Actinomycetes</taxon>
        <taxon>Micrococcales</taxon>
        <taxon>Microbacteriaceae</taxon>
        <taxon>Microbacterium</taxon>
    </lineage>
</organism>
<evidence type="ECO:0000259" key="2">
    <source>
        <dbReference type="Pfam" id="PF12697"/>
    </source>
</evidence>
<dbReference type="PANTHER" id="PTHR43798">
    <property type="entry name" value="MONOACYLGLYCEROL LIPASE"/>
    <property type="match status" value="1"/>
</dbReference>
<feature type="region of interest" description="Disordered" evidence="1">
    <location>
        <begin position="139"/>
        <end position="183"/>
    </location>
</feature>
<proteinExistence type="predicted"/>
<dbReference type="InterPro" id="IPR029058">
    <property type="entry name" value="AB_hydrolase_fold"/>
</dbReference>
<feature type="compositionally biased region" description="Basic and acidic residues" evidence="1">
    <location>
        <begin position="142"/>
        <end position="151"/>
    </location>
</feature>
<dbReference type="InterPro" id="IPR050266">
    <property type="entry name" value="AB_hydrolase_sf"/>
</dbReference>
<evidence type="ECO:0000313" key="3">
    <source>
        <dbReference type="EMBL" id="GAA3642498.1"/>
    </source>
</evidence>
<dbReference type="Proteomes" id="UP001501697">
    <property type="component" value="Unassembled WGS sequence"/>
</dbReference>
<keyword evidence="4" id="KW-1185">Reference proteome</keyword>
<gene>
    <name evidence="3" type="ORF">GCM10022200_27910</name>
</gene>
<keyword evidence="3" id="KW-0378">Hydrolase</keyword>
<dbReference type="RefSeq" id="WP_344739592.1">
    <property type="nucleotide sequence ID" value="NZ_BAAAYU010000005.1"/>
</dbReference>